<organism evidence="3 4">
    <name type="scientific">Dysgonomonas capnocytophagoides</name>
    <dbReference type="NCBI Taxonomy" id="45254"/>
    <lineage>
        <taxon>Bacteria</taxon>
        <taxon>Pseudomonadati</taxon>
        <taxon>Bacteroidota</taxon>
        <taxon>Bacteroidia</taxon>
        <taxon>Bacteroidales</taxon>
        <taxon>Dysgonomonadaceae</taxon>
        <taxon>Dysgonomonas</taxon>
    </lineage>
</organism>
<keyword evidence="4" id="KW-1185">Reference proteome</keyword>
<keyword evidence="1" id="KW-0408">Iron</keyword>
<dbReference type="RefSeq" id="WP_026627961.1">
    <property type="nucleotide sequence ID" value="NZ_JAWZLG010000015.1"/>
</dbReference>
<dbReference type="InterPro" id="IPR052713">
    <property type="entry name" value="FeoA"/>
</dbReference>
<name>A0A4Y8KUW1_9BACT</name>
<dbReference type="EMBL" id="SOML01000014">
    <property type="protein sequence ID" value="TFD93098.1"/>
    <property type="molecule type" value="Genomic_DNA"/>
</dbReference>
<accession>A0A4Y8KUW1</accession>
<evidence type="ECO:0000313" key="4">
    <source>
        <dbReference type="Proteomes" id="UP000297861"/>
    </source>
</evidence>
<dbReference type="SUPFAM" id="SSF50037">
    <property type="entry name" value="C-terminal domain of transcriptional repressors"/>
    <property type="match status" value="1"/>
</dbReference>
<dbReference type="InterPro" id="IPR038157">
    <property type="entry name" value="FeoA_core_dom"/>
</dbReference>
<dbReference type="PANTHER" id="PTHR42954">
    <property type="entry name" value="FE(2+) TRANSPORT PROTEIN A"/>
    <property type="match status" value="1"/>
</dbReference>
<dbReference type="Pfam" id="PF04023">
    <property type="entry name" value="FeoA"/>
    <property type="match status" value="1"/>
</dbReference>
<protein>
    <submittedName>
        <fullName evidence="3">Ferrous iron transport protein A</fullName>
    </submittedName>
</protein>
<dbReference type="SMART" id="SM00899">
    <property type="entry name" value="FeoA"/>
    <property type="match status" value="1"/>
</dbReference>
<comment type="caution">
    <text evidence="3">The sequence shown here is derived from an EMBL/GenBank/DDBJ whole genome shotgun (WGS) entry which is preliminary data.</text>
</comment>
<dbReference type="Gene3D" id="2.30.30.90">
    <property type="match status" value="1"/>
</dbReference>
<reference evidence="3 4" key="1">
    <citation type="submission" date="2019-03" db="EMBL/GenBank/DDBJ databases">
        <title>San Antonio Military Medical Center submission to MRSN (WRAIR), pending publication.</title>
        <authorList>
            <person name="Blyth D.M."/>
            <person name="Mccarthy S.L."/>
            <person name="Schall S.E."/>
            <person name="Stam J.A."/>
            <person name="Ong A.C."/>
            <person name="Mcgann P.T."/>
        </authorList>
    </citation>
    <scope>NUCLEOTIDE SEQUENCE [LARGE SCALE GENOMIC DNA]</scope>
    <source>
        <strain evidence="3 4">MRSN571793</strain>
    </source>
</reference>
<evidence type="ECO:0000259" key="2">
    <source>
        <dbReference type="SMART" id="SM00899"/>
    </source>
</evidence>
<dbReference type="GO" id="GO:0046914">
    <property type="term" value="F:transition metal ion binding"/>
    <property type="evidence" value="ECO:0007669"/>
    <property type="project" value="InterPro"/>
</dbReference>
<evidence type="ECO:0000256" key="1">
    <source>
        <dbReference type="ARBA" id="ARBA00023004"/>
    </source>
</evidence>
<evidence type="ECO:0000313" key="3">
    <source>
        <dbReference type="EMBL" id="TFD93098.1"/>
    </source>
</evidence>
<feature type="domain" description="Ferrous iron transporter FeoA-like" evidence="2">
    <location>
        <begin position="1"/>
        <end position="75"/>
    </location>
</feature>
<proteinExistence type="predicted"/>
<dbReference type="STRING" id="1121485.GCA_000426485_00716"/>
<gene>
    <name evidence="3" type="ORF">E2605_17545</name>
</gene>
<sequence>MKLSELKYGETASITGLSDQCRGEARRRLLDLGFVRGTIITVQNISPLGNPIAYSLRDTLIALRKEQADKVFVEREVLKNE</sequence>
<dbReference type="Proteomes" id="UP000297861">
    <property type="component" value="Unassembled WGS sequence"/>
</dbReference>
<dbReference type="OrthoDB" id="9791355at2"/>
<dbReference type="InterPro" id="IPR008988">
    <property type="entry name" value="Transcriptional_repressor_C"/>
</dbReference>
<dbReference type="AlphaFoldDB" id="A0A4Y8KUW1"/>
<dbReference type="PANTHER" id="PTHR42954:SF2">
    <property type="entry name" value="FE(2+) TRANSPORT PROTEIN A"/>
    <property type="match status" value="1"/>
</dbReference>
<dbReference type="InterPro" id="IPR007167">
    <property type="entry name" value="Fe-transptr_FeoA-like"/>
</dbReference>